<name>A0A1I1KE00_9ACTN</name>
<reference evidence="2 3" key="1">
    <citation type="submission" date="2016-10" db="EMBL/GenBank/DDBJ databases">
        <authorList>
            <person name="de Groot N.N."/>
        </authorList>
    </citation>
    <scope>NUCLEOTIDE SEQUENCE [LARGE SCALE GENOMIC DNA]</scope>
    <source>
        <strain evidence="2 3">CGMCC 4.5739</strain>
    </source>
</reference>
<feature type="region of interest" description="Disordered" evidence="1">
    <location>
        <begin position="146"/>
        <end position="167"/>
    </location>
</feature>
<evidence type="ECO:0000313" key="3">
    <source>
        <dbReference type="Proteomes" id="UP000199207"/>
    </source>
</evidence>
<dbReference type="EMBL" id="FOLM01000004">
    <property type="protein sequence ID" value="SFC56958.1"/>
    <property type="molecule type" value="Genomic_DNA"/>
</dbReference>
<sequence length="167" mass="17664">MTGRTLVGAAAGIRTRAASSYPVRVARGERQTAVATAAFVPETVRYAVASSERLLQTLTPSAREVGVHTRALQDQLAVLLPLARQLRDSATTGVAEHCWAELVELAVATRSMRCSSRAAALGRLRMLTRCVCTLLDRIDAARAADRSPVSAPRRPFQPGRAGGGGTG</sequence>
<organism evidence="2 3">
    <name type="scientific">Streptomyces aidingensis</name>
    <dbReference type="NCBI Taxonomy" id="910347"/>
    <lineage>
        <taxon>Bacteria</taxon>
        <taxon>Bacillati</taxon>
        <taxon>Actinomycetota</taxon>
        <taxon>Actinomycetes</taxon>
        <taxon>Kitasatosporales</taxon>
        <taxon>Streptomycetaceae</taxon>
        <taxon>Streptomyces</taxon>
    </lineage>
</organism>
<dbReference type="Proteomes" id="UP000199207">
    <property type="component" value="Unassembled WGS sequence"/>
</dbReference>
<proteinExistence type="predicted"/>
<evidence type="ECO:0000256" key="1">
    <source>
        <dbReference type="SAM" id="MobiDB-lite"/>
    </source>
</evidence>
<protein>
    <submittedName>
        <fullName evidence="2">Uncharacterized protein</fullName>
    </submittedName>
</protein>
<dbReference type="AlphaFoldDB" id="A0A1I1KE00"/>
<accession>A0A1I1KE00</accession>
<dbReference type="STRING" id="910347.SAMN05421773_104124"/>
<evidence type="ECO:0000313" key="2">
    <source>
        <dbReference type="EMBL" id="SFC56958.1"/>
    </source>
</evidence>
<keyword evidence="3" id="KW-1185">Reference proteome</keyword>
<gene>
    <name evidence="2" type="ORF">SAMN05421773_104124</name>
</gene>